<feature type="compositionally biased region" description="Low complexity" evidence="1">
    <location>
        <begin position="534"/>
        <end position="553"/>
    </location>
</feature>
<feature type="compositionally biased region" description="Basic and acidic residues" evidence="1">
    <location>
        <begin position="931"/>
        <end position="947"/>
    </location>
</feature>
<feature type="compositionally biased region" description="Basic and acidic residues" evidence="1">
    <location>
        <begin position="357"/>
        <end position="370"/>
    </location>
</feature>
<feature type="compositionally biased region" description="Pro residues" evidence="1">
    <location>
        <begin position="598"/>
        <end position="620"/>
    </location>
</feature>
<feature type="region of interest" description="Disordered" evidence="1">
    <location>
        <begin position="1"/>
        <end position="93"/>
    </location>
</feature>
<keyword evidence="2" id="KW-0812">Transmembrane</keyword>
<keyword evidence="4" id="KW-1185">Reference proteome</keyword>
<feature type="compositionally biased region" description="Polar residues" evidence="1">
    <location>
        <begin position="467"/>
        <end position="476"/>
    </location>
</feature>
<evidence type="ECO:0000256" key="1">
    <source>
        <dbReference type="SAM" id="MobiDB-lite"/>
    </source>
</evidence>
<feature type="compositionally biased region" description="Low complexity" evidence="1">
    <location>
        <begin position="717"/>
        <end position="728"/>
    </location>
</feature>
<feature type="compositionally biased region" description="Low complexity" evidence="1">
    <location>
        <begin position="253"/>
        <end position="281"/>
    </location>
</feature>
<gene>
    <name evidence="3" type="ORF">C6P46_002638</name>
</gene>
<feature type="region of interest" description="Disordered" evidence="1">
    <location>
        <begin position="114"/>
        <end position="186"/>
    </location>
</feature>
<comment type="caution">
    <text evidence="3">The sequence shown here is derived from an EMBL/GenBank/DDBJ whole genome shotgun (WGS) entry which is preliminary data.</text>
</comment>
<feature type="compositionally biased region" description="Low complexity" evidence="1">
    <location>
        <begin position="148"/>
        <end position="165"/>
    </location>
</feature>
<name>A0A9P7BA30_RHOMI</name>
<feature type="region of interest" description="Disordered" evidence="1">
    <location>
        <begin position="225"/>
        <end position="283"/>
    </location>
</feature>
<dbReference type="AlphaFoldDB" id="A0A9P7BA30"/>
<feature type="compositionally biased region" description="Basic and acidic residues" evidence="1">
    <location>
        <begin position="41"/>
        <end position="54"/>
    </location>
</feature>
<keyword evidence="2" id="KW-0472">Membrane</keyword>
<reference evidence="3 4" key="1">
    <citation type="submission" date="2020-11" db="EMBL/GenBank/DDBJ databases">
        <title>Kefir isolates.</title>
        <authorList>
            <person name="Marcisauskas S."/>
            <person name="Kim Y."/>
            <person name="Blasche S."/>
        </authorList>
    </citation>
    <scope>NUCLEOTIDE SEQUENCE [LARGE SCALE GENOMIC DNA]</scope>
    <source>
        <strain evidence="3 4">KR</strain>
    </source>
</reference>
<evidence type="ECO:0000313" key="4">
    <source>
        <dbReference type="Proteomes" id="UP000777482"/>
    </source>
</evidence>
<evidence type="ECO:0000313" key="3">
    <source>
        <dbReference type="EMBL" id="KAG0667226.1"/>
    </source>
</evidence>
<feature type="compositionally biased region" description="Acidic residues" evidence="1">
    <location>
        <begin position="975"/>
        <end position="991"/>
    </location>
</feature>
<feature type="compositionally biased region" description="Basic and acidic residues" evidence="1">
    <location>
        <begin position="1"/>
        <end position="10"/>
    </location>
</feature>
<feature type="compositionally biased region" description="Low complexity" evidence="1">
    <location>
        <begin position="114"/>
        <end position="127"/>
    </location>
</feature>
<evidence type="ECO:0000256" key="2">
    <source>
        <dbReference type="SAM" id="Phobius"/>
    </source>
</evidence>
<feature type="transmembrane region" description="Helical" evidence="2">
    <location>
        <begin position="295"/>
        <end position="321"/>
    </location>
</feature>
<protein>
    <submittedName>
        <fullName evidence="3">Uncharacterized protein</fullName>
    </submittedName>
</protein>
<accession>A0A9P7BA30</accession>
<feature type="compositionally biased region" description="Basic and acidic residues" evidence="1">
    <location>
        <begin position="694"/>
        <end position="714"/>
    </location>
</feature>
<sequence>MHAYETRPLRLDLSTSTPTSTPLRASATAAAATGPLSSTRRPRDAVLERVHEHGQAVPSRSQSSRDAAACAGGTGGHSDDDDGRRQRRRRCPHERQAGGALLLALAIYAQAPVATASPVPESAASPSRLAGDHRASPTAAPTRVANFSPPAAASSSPLDPPQAAAITHAPRPRLRERGPDLPPLYVNSDGEWVQDYGWTLRGRKGTPVNPASTTASTAYATAMEDHIPSTPSPSTATAGPEHTPDVAGLGVDAGALSSSAAGSTPTSTATSSTSSSPSISIPNGWQAIPRETNYYAVPLVIAMSVLVAVLVAISIFISVIVRRKKRRRRKAAAARKARRLAAANGTTPTDLDGTNEITEKGWRGALEKVTGRQARRKKRKAKRAATRAAAGAGGAVAGERTEGEEEGSAGRAPSVRRRVRVTGFTAAGLRGSLRRRRRRNGDGGDDEEDGRGGGDADGEEDERALTRSGTRSSTASVVEDTLTHRVARRLSSSASGQQRGAGTTTVFSRDARNGSVVSLTASALDRVGSRSSRRSTGAGTSSSASIRSTSSALLPPPPHPAPEILFTPADDPTLPDHLAIPGSPHPRPSSPRSEVLSLPPPIAANVSPPPSPTTTAPPPVSAFGAMIATDSLPAPGPPAYRPSSSTVQRTRRFADPDHATTPPAVGEAAASRLGATRRRLRRQRRESEGTSTERGLRSDDGDEGEWHWPGEKGRPLATSSASAASTSADPFAEEEAALAEGDQHPDDVEQNEEGALPPVDRSLFSAHVATDDKAVLARLRQQRERSPFVLDDEEADVGMMTAAGGSSAFVPVATSIPRASAPPVADDDADLDEDGFERYDLPTPTAAQAESSSSSAAGKVAAGPTSSSLLPAPPQRVHQVSLPNAFAPASNGADLSSASSTVPLLQGTAAAAGDERSSSYFPRASASSSGKAREAHAEVAERQGDAVHDEEDLPMYLPGSTGATEALRMATAPFDAEDLSEGEDDGDDGDGPDSLTPFDRGGEREEEGIV</sequence>
<feature type="region of interest" description="Disordered" evidence="1">
    <location>
        <begin position="817"/>
        <end position="1010"/>
    </location>
</feature>
<feature type="compositionally biased region" description="Acidic residues" evidence="1">
    <location>
        <begin position="825"/>
        <end position="835"/>
    </location>
</feature>
<feature type="compositionally biased region" description="Low complexity" evidence="1">
    <location>
        <begin position="846"/>
        <end position="862"/>
    </location>
</feature>
<feature type="compositionally biased region" description="Polar residues" evidence="1">
    <location>
        <begin position="893"/>
        <end position="903"/>
    </location>
</feature>
<dbReference type="OrthoDB" id="2538471at2759"/>
<feature type="region of interest" description="Disordered" evidence="1">
    <location>
        <begin position="331"/>
        <end position="759"/>
    </location>
</feature>
<proteinExistence type="predicted"/>
<organism evidence="3 4">
    <name type="scientific">Rhodotorula mucilaginosa</name>
    <name type="common">Yeast</name>
    <name type="synonym">Rhodotorula rubra</name>
    <dbReference type="NCBI Taxonomy" id="5537"/>
    <lineage>
        <taxon>Eukaryota</taxon>
        <taxon>Fungi</taxon>
        <taxon>Dikarya</taxon>
        <taxon>Basidiomycota</taxon>
        <taxon>Pucciniomycotina</taxon>
        <taxon>Microbotryomycetes</taxon>
        <taxon>Sporidiobolales</taxon>
        <taxon>Sporidiobolaceae</taxon>
        <taxon>Rhodotorula</taxon>
    </lineage>
</organism>
<dbReference type="EMBL" id="PUHQ01000002">
    <property type="protein sequence ID" value="KAG0667226.1"/>
    <property type="molecule type" value="Genomic_DNA"/>
</dbReference>
<feature type="compositionally biased region" description="Low complexity" evidence="1">
    <location>
        <begin position="489"/>
        <end position="502"/>
    </location>
</feature>
<feature type="compositionally biased region" description="Basic residues" evidence="1">
    <location>
        <begin position="373"/>
        <end position="385"/>
    </location>
</feature>
<feature type="compositionally biased region" description="Low complexity" evidence="1">
    <location>
        <begin position="13"/>
        <end position="39"/>
    </location>
</feature>
<dbReference type="Proteomes" id="UP000777482">
    <property type="component" value="Unassembled WGS sequence"/>
</dbReference>
<keyword evidence="2" id="KW-1133">Transmembrane helix</keyword>
<feature type="compositionally biased region" description="Low complexity" evidence="1">
    <location>
        <begin position="918"/>
        <end position="929"/>
    </location>
</feature>
<feature type="compositionally biased region" description="Basic residues" evidence="1">
    <location>
        <begin position="675"/>
        <end position="684"/>
    </location>
</feature>